<accession>A0A1S3IRJ6</accession>
<feature type="transmembrane region" description="Helical" evidence="7">
    <location>
        <begin position="109"/>
        <end position="128"/>
    </location>
</feature>
<evidence type="ECO:0000256" key="3">
    <source>
        <dbReference type="ARBA" id="ARBA00022989"/>
    </source>
</evidence>
<evidence type="ECO:0000256" key="1">
    <source>
        <dbReference type="ARBA" id="ARBA00004370"/>
    </source>
</evidence>
<keyword evidence="2 5" id="KW-0812">Transmembrane</keyword>
<sequence>MDANSSCDDMKNVSSSSQDAGDIFAFVVDTVFVGSISFGGILVNAFTFLVLWSKRRQSTTFYFLLALAVADSLYLVHCLLFQVFRSIYPHTGNFKEYFDAWPYIEPYEYPFGMMSLTASIWLVSLMAFDRCLHLRFPFLFQKHNVFRHTKIEFLILVILDVGMNSAWFFRQRTVETWNACENVTRVEIIPYAIGESRSGRLAHTVVFLTFVYGLPLTVMTLANVLLIFVLRSHSEFHKALIDKTSTTKSRKPNGKSPSKSGKLFQKNSLKSSSGYVQGERRITAMLVVMIIIYLVCQTPVFVNHILYALEGKVDLGPNHRYFNVITNAMVALNSATNFFVYLIFVKGFRKRSRDAIASLCRTLRSPVTSCKYGRPNSNTEITETMEESHSHFPIMSDSEDREGHSVQLTAKNENPDREVHLTLLKSDEIKL</sequence>
<dbReference type="Proteomes" id="UP000085678">
    <property type="component" value="Unplaced"/>
</dbReference>
<keyword evidence="3 7" id="KW-1133">Transmembrane helix</keyword>
<keyword evidence="4 7" id="KW-0472">Membrane</keyword>
<keyword evidence="5 10" id="KW-0675">Receptor</keyword>
<dbReference type="Gene3D" id="1.20.1070.10">
    <property type="entry name" value="Rhodopsin 7-helix transmembrane proteins"/>
    <property type="match status" value="1"/>
</dbReference>
<protein>
    <submittedName>
        <fullName evidence="10">FMRFamide receptor</fullName>
    </submittedName>
</protein>
<dbReference type="InterPro" id="IPR017452">
    <property type="entry name" value="GPCR_Rhodpsn_7TM"/>
</dbReference>
<evidence type="ECO:0000313" key="9">
    <source>
        <dbReference type="Proteomes" id="UP000085678"/>
    </source>
</evidence>
<feature type="transmembrane region" description="Helical" evidence="7">
    <location>
        <begin position="149"/>
        <end position="169"/>
    </location>
</feature>
<dbReference type="CDD" id="cd14978">
    <property type="entry name" value="7tmA_FMRFamide_R-like"/>
    <property type="match status" value="1"/>
</dbReference>
<comment type="subcellular location">
    <subcellularLocation>
        <location evidence="1">Membrane</location>
    </subcellularLocation>
</comment>
<feature type="transmembrane region" description="Helical" evidence="7">
    <location>
        <begin position="61"/>
        <end position="84"/>
    </location>
</feature>
<dbReference type="PROSITE" id="PS50262">
    <property type="entry name" value="G_PROTEIN_RECEP_F1_2"/>
    <property type="match status" value="1"/>
</dbReference>
<dbReference type="GeneID" id="106166731"/>
<dbReference type="InterPro" id="IPR000276">
    <property type="entry name" value="GPCR_Rhodpsn"/>
</dbReference>
<dbReference type="PANTHER" id="PTHR46641:SF2">
    <property type="entry name" value="FMRFAMIDE RECEPTOR"/>
    <property type="match status" value="1"/>
</dbReference>
<feature type="region of interest" description="Disordered" evidence="6">
    <location>
        <begin position="245"/>
        <end position="265"/>
    </location>
</feature>
<keyword evidence="9" id="KW-1185">Reference proteome</keyword>
<evidence type="ECO:0000256" key="5">
    <source>
        <dbReference type="RuleBase" id="RU000688"/>
    </source>
</evidence>
<keyword evidence="5" id="KW-0807">Transducer</keyword>
<feature type="transmembrane region" description="Helical" evidence="7">
    <location>
        <begin position="282"/>
        <end position="309"/>
    </location>
</feature>
<organism evidence="9 10">
    <name type="scientific">Lingula anatina</name>
    <name type="common">Brachiopod</name>
    <name type="synonym">Lingula unguis</name>
    <dbReference type="NCBI Taxonomy" id="7574"/>
    <lineage>
        <taxon>Eukaryota</taxon>
        <taxon>Metazoa</taxon>
        <taxon>Spiralia</taxon>
        <taxon>Lophotrochozoa</taxon>
        <taxon>Brachiopoda</taxon>
        <taxon>Linguliformea</taxon>
        <taxon>Lingulata</taxon>
        <taxon>Lingulida</taxon>
        <taxon>Linguloidea</taxon>
        <taxon>Lingulidae</taxon>
        <taxon>Lingula</taxon>
    </lineage>
</organism>
<dbReference type="OrthoDB" id="10011262at2759"/>
<reference evidence="10" key="1">
    <citation type="submission" date="2025-08" db="UniProtKB">
        <authorList>
            <consortium name="RefSeq"/>
        </authorList>
    </citation>
    <scope>IDENTIFICATION</scope>
    <source>
        <tissue evidence="10">Gonads</tissue>
    </source>
</reference>
<dbReference type="Pfam" id="PF00001">
    <property type="entry name" value="7tm_1"/>
    <property type="match status" value="1"/>
</dbReference>
<dbReference type="GO" id="GO:0004930">
    <property type="term" value="F:G protein-coupled receptor activity"/>
    <property type="evidence" value="ECO:0007669"/>
    <property type="project" value="UniProtKB-KW"/>
</dbReference>
<dbReference type="PRINTS" id="PR00237">
    <property type="entry name" value="GPCRRHODOPSN"/>
</dbReference>
<feature type="transmembrane region" description="Helical" evidence="7">
    <location>
        <begin position="23"/>
        <end position="49"/>
    </location>
</feature>
<feature type="domain" description="G-protein coupled receptors family 1 profile" evidence="8">
    <location>
        <begin position="43"/>
        <end position="341"/>
    </location>
</feature>
<evidence type="ECO:0000259" key="8">
    <source>
        <dbReference type="PROSITE" id="PS50262"/>
    </source>
</evidence>
<keyword evidence="5" id="KW-0297">G-protein coupled receptor</keyword>
<feature type="transmembrane region" description="Helical" evidence="7">
    <location>
        <begin position="205"/>
        <end position="230"/>
    </location>
</feature>
<dbReference type="InterPro" id="IPR052954">
    <property type="entry name" value="GPCR-Ligand_Int"/>
</dbReference>
<evidence type="ECO:0000256" key="6">
    <source>
        <dbReference type="SAM" id="MobiDB-lite"/>
    </source>
</evidence>
<dbReference type="KEGG" id="lak:106166731"/>
<dbReference type="InParanoid" id="A0A1S3IRJ6"/>
<proteinExistence type="inferred from homology"/>
<feature type="transmembrane region" description="Helical" evidence="7">
    <location>
        <begin position="321"/>
        <end position="344"/>
    </location>
</feature>
<dbReference type="GO" id="GO:0016020">
    <property type="term" value="C:membrane"/>
    <property type="evidence" value="ECO:0007669"/>
    <property type="project" value="UniProtKB-SubCell"/>
</dbReference>
<dbReference type="PANTHER" id="PTHR46641">
    <property type="entry name" value="FMRFAMIDE RECEPTOR-RELATED"/>
    <property type="match status" value="1"/>
</dbReference>
<comment type="similarity">
    <text evidence="5">Belongs to the G-protein coupled receptor 1 family.</text>
</comment>
<evidence type="ECO:0000256" key="2">
    <source>
        <dbReference type="ARBA" id="ARBA00022692"/>
    </source>
</evidence>
<dbReference type="SUPFAM" id="SSF81321">
    <property type="entry name" value="Family A G protein-coupled receptor-like"/>
    <property type="match status" value="1"/>
</dbReference>
<gene>
    <name evidence="10" type="primary">LOC106166731</name>
</gene>
<evidence type="ECO:0000256" key="4">
    <source>
        <dbReference type="ARBA" id="ARBA00023136"/>
    </source>
</evidence>
<evidence type="ECO:0000313" key="10">
    <source>
        <dbReference type="RefSeq" id="XP_013400832.1"/>
    </source>
</evidence>
<name>A0A1S3IRJ6_LINAN</name>
<dbReference type="RefSeq" id="XP_013400832.1">
    <property type="nucleotide sequence ID" value="XM_013545378.1"/>
</dbReference>
<dbReference type="PROSITE" id="PS00237">
    <property type="entry name" value="G_PROTEIN_RECEP_F1_1"/>
    <property type="match status" value="1"/>
</dbReference>
<evidence type="ECO:0000256" key="7">
    <source>
        <dbReference type="SAM" id="Phobius"/>
    </source>
</evidence>
<dbReference type="AlphaFoldDB" id="A0A1S3IRJ6"/>